<comment type="subcellular location">
    <subcellularLocation>
        <location evidence="1">Cytoplasm</location>
    </subcellularLocation>
</comment>
<dbReference type="GO" id="GO:0005912">
    <property type="term" value="C:adherens junction"/>
    <property type="evidence" value="ECO:0007669"/>
    <property type="project" value="TreeGrafter"/>
</dbReference>
<keyword evidence="3" id="KW-0440">LIM domain</keyword>
<feature type="domain" description="PDZ" evidence="5">
    <location>
        <begin position="7"/>
        <end position="89"/>
    </location>
</feature>
<feature type="compositionally biased region" description="Polar residues" evidence="4">
    <location>
        <begin position="126"/>
        <end position="138"/>
    </location>
</feature>
<evidence type="ECO:0000313" key="7">
    <source>
        <dbReference type="EnsemblMetazoa" id="CapteP221829"/>
    </source>
</evidence>
<keyword evidence="3" id="KW-0479">Metal-binding</keyword>
<dbReference type="EnsemblMetazoa" id="CapteT221829">
    <property type="protein sequence ID" value="CapteP221829"/>
    <property type="gene ID" value="CapteG221829"/>
</dbReference>
<keyword evidence="2" id="KW-0963">Cytoplasm</keyword>
<dbReference type="Proteomes" id="UP000014760">
    <property type="component" value="Unassembled WGS sequence"/>
</dbReference>
<dbReference type="AlphaFoldDB" id="R7VLU8"/>
<dbReference type="OrthoDB" id="6107953at2759"/>
<dbReference type="InterPro" id="IPR050604">
    <property type="entry name" value="PDZ-LIM_domain"/>
</dbReference>
<organism evidence="6">
    <name type="scientific">Capitella teleta</name>
    <name type="common">Polychaete worm</name>
    <dbReference type="NCBI Taxonomy" id="283909"/>
    <lineage>
        <taxon>Eukaryota</taxon>
        <taxon>Metazoa</taxon>
        <taxon>Spiralia</taxon>
        <taxon>Lophotrochozoa</taxon>
        <taxon>Annelida</taxon>
        <taxon>Polychaeta</taxon>
        <taxon>Sedentaria</taxon>
        <taxon>Scolecida</taxon>
        <taxon>Capitellidae</taxon>
        <taxon>Capitella</taxon>
    </lineage>
</organism>
<reference evidence="6 8" key="2">
    <citation type="journal article" date="2013" name="Nature">
        <title>Insights into bilaterian evolution from three spiralian genomes.</title>
        <authorList>
            <person name="Simakov O."/>
            <person name="Marletaz F."/>
            <person name="Cho S.J."/>
            <person name="Edsinger-Gonzales E."/>
            <person name="Havlak P."/>
            <person name="Hellsten U."/>
            <person name="Kuo D.H."/>
            <person name="Larsson T."/>
            <person name="Lv J."/>
            <person name="Arendt D."/>
            <person name="Savage R."/>
            <person name="Osoegawa K."/>
            <person name="de Jong P."/>
            <person name="Grimwood J."/>
            <person name="Chapman J.A."/>
            <person name="Shapiro H."/>
            <person name="Aerts A."/>
            <person name="Otillar R.P."/>
            <person name="Terry A.Y."/>
            <person name="Boore J.L."/>
            <person name="Grigoriev I.V."/>
            <person name="Lindberg D.R."/>
            <person name="Seaver E.C."/>
            <person name="Weisblat D.A."/>
            <person name="Putnam N.H."/>
            <person name="Rokhsar D.S."/>
        </authorList>
    </citation>
    <scope>NUCLEOTIDE SEQUENCE</scope>
    <source>
        <strain evidence="6 8">I ESC-2004</strain>
    </source>
</reference>
<protein>
    <recommendedName>
        <fullName evidence="5">PDZ domain-containing protein</fullName>
    </recommendedName>
</protein>
<dbReference type="GO" id="GO:0005737">
    <property type="term" value="C:cytoplasm"/>
    <property type="evidence" value="ECO:0007669"/>
    <property type="project" value="UniProtKB-SubCell"/>
</dbReference>
<dbReference type="PROSITE" id="PS50106">
    <property type="entry name" value="PDZ"/>
    <property type="match status" value="1"/>
</dbReference>
<dbReference type="Pfam" id="PF00595">
    <property type="entry name" value="PDZ"/>
    <property type="match status" value="1"/>
</dbReference>
<name>R7VLU8_CAPTE</name>
<dbReference type="SMART" id="SM00735">
    <property type="entry name" value="ZM"/>
    <property type="match status" value="1"/>
</dbReference>
<sequence length="359" mass="39069">MEVDVLKARVVRAHANMPWGFRLQGGTDGTPVSILRVTPGSPAHKLGLRMYDVITEIGDVSTDNMTSQEASELIGQYGDTIILTVERKAQGHVPCNPVVTPENPDDAKPKSYQTYDMSGSKPGPMRSSSTQGHVSETPASPVGVLPSPSVQAQEGAEWVPVGYFPNYGTPTPPASNPQKDSSKFYQTYDLTGKPSTPMPSTPQHNYTFRTAKSQPFQGHQRSPKTSVTHSPGSFSPVDYVDHNLANYTSQMRLDDGISNGREEISGQSKSFNVIKTLMENDAPHAGARGLPPPRSVTQENWMREQRERSTGSPRVKVFMPQQYNSPLGMYSPTNVVETFQSQAGNMMGDANGHSSVSDL</sequence>
<dbReference type="OMA" id="ETITVRM"/>
<dbReference type="FunFam" id="2.30.42.10:FF:000055">
    <property type="entry name" value="PDZ and LIM domain protein 3"/>
    <property type="match status" value="1"/>
</dbReference>
<dbReference type="HOGENOM" id="CLU_772183_0_0_1"/>
<gene>
    <name evidence="6" type="ORF">CAPTEDRAFT_221829</name>
</gene>
<evidence type="ECO:0000256" key="4">
    <source>
        <dbReference type="SAM" id="MobiDB-lite"/>
    </source>
</evidence>
<dbReference type="GO" id="GO:0051371">
    <property type="term" value="F:muscle alpha-actinin binding"/>
    <property type="evidence" value="ECO:0007669"/>
    <property type="project" value="TreeGrafter"/>
</dbReference>
<reference evidence="8" key="1">
    <citation type="submission" date="2012-12" db="EMBL/GenBank/DDBJ databases">
        <authorList>
            <person name="Hellsten U."/>
            <person name="Grimwood J."/>
            <person name="Chapman J.A."/>
            <person name="Shapiro H."/>
            <person name="Aerts A."/>
            <person name="Otillar R.P."/>
            <person name="Terry A.Y."/>
            <person name="Boore J.L."/>
            <person name="Simakov O."/>
            <person name="Marletaz F."/>
            <person name="Cho S.-J."/>
            <person name="Edsinger-Gonzales E."/>
            <person name="Havlak P."/>
            <person name="Kuo D.-H."/>
            <person name="Larsson T."/>
            <person name="Lv J."/>
            <person name="Arendt D."/>
            <person name="Savage R."/>
            <person name="Osoegawa K."/>
            <person name="de Jong P."/>
            <person name="Lindberg D.R."/>
            <person name="Seaver E.C."/>
            <person name="Weisblat D.A."/>
            <person name="Putnam N.H."/>
            <person name="Grigoriev I.V."/>
            <person name="Rokhsar D.S."/>
        </authorList>
    </citation>
    <scope>NUCLEOTIDE SEQUENCE</scope>
    <source>
        <strain evidence="8">I ESC-2004</strain>
    </source>
</reference>
<accession>R7VLU8</accession>
<dbReference type="InterPro" id="IPR006643">
    <property type="entry name" value="Zasp-like_motif"/>
</dbReference>
<keyword evidence="3" id="KW-0862">Zinc</keyword>
<feature type="region of interest" description="Disordered" evidence="4">
    <location>
        <begin position="94"/>
        <end position="142"/>
    </location>
</feature>
<evidence type="ECO:0000256" key="1">
    <source>
        <dbReference type="ARBA" id="ARBA00004496"/>
    </source>
</evidence>
<dbReference type="STRING" id="283909.R7VLU8"/>
<dbReference type="GO" id="GO:0030036">
    <property type="term" value="P:actin cytoskeleton organization"/>
    <property type="evidence" value="ECO:0007669"/>
    <property type="project" value="TreeGrafter"/>
</dbReference>
<evidence type="ECO:0000313" key="8">
    <source>
        <dbReference type="Proteomes" id="UP000014760"/>
    </source>
</evidence>
<dbReference type="CDD" id="cd23068">
    <property type="entry name" value="PDZ_ZASP52-like"/>
    <property type="match status" value="1"/>
</dbReference>
<dbReference type="InterPro" id="IPR001478">
    <property type="entry name" value="PDZ"/>
</dbReference>
<evidence type="ECO:0000256" key="3">
    <source>
        <dbReference type="ARBA" id="ARBA00023038"/>
    </source>
</evidence>
<dbReference type="PANTHER" id="PTHR24214">
    <property type="entry name" value="PDZ AND LIM DOMAIN PROTEIN ZASP"/>
    <property type="match status" value="1"/>
</dbReference>
<dbReference type="GO" id="GO:0001725">
    <property type="term" value="C:stress fiber"/>
    <property type="evidence" value="ECO:0007669"/>
    <property type="project" value="TreeGrafter"/>
</dbReference>
<dbReference type="EMBL" id="AMQN01016209">
    <property type="status" value="NOT_ANNOTATED_CDS"/>
    <property type="molecule type" value="Genomic_DNA"/>
</dbReference>
<dbReference type="SMART" id="SM00228">
    <property type="entry name" value="PDZ"/>
    <property type="match status" value="1"/>
</dbReference>
<evidence type="ECO:0000259" key="5">
    <source>
        <dbReference type="PROSITE" id="PS50106"/>
    </source>
</evidence>
<dbReference type="GO" id="GO:0031941">
    <property type="term" value="C:filamentous actin"/>
    <property type="evidence" value="ECO:0007669"/>
    <property type="project" value="TreeGrafter"/>
</dbReference>
<reference evidence="7" key="3">
    <citation type="submission" date="2015-06" db="UniProtKB">
        <authorList>
            <consortium name="EnsemblMetazoa"/>
        </authorList>
    </citation>
    <scope>IDENTIFICATION</scope>
</reference>
<dbReference type="InterPro" id="IPR036034">
    <property type="entry name" value="PDZ_sf"/>
</dbReference>
<dbReference type="SUPFAM" id="SSF50156">
    <property type="entry name" value="PDZ domain-like"/>
    <property type="match status" value="1"/>
</dbReference>
<dbReference type="Gene3D" id="2.30.42.10">
    <property type="match status" value="1"/>
</dbReference>
<evidence type="ECO:0000313" key="6">
    <source>
        <dbReference type="EMBL" id="ELU18581.1"/>
    </source>
</evidence>
<dbReference type="GO" id="GO:0003779">
    <property type="term" value="F:actin binding"/>
    <property type="evidence" value="ECO:0007669"/>
    <property type="project" value="TreeGrafter"/>
</dbReference>
<dbReference type="PANTHER" id="PTHR24214:SF38">
    <property type="entry name" value="PDZ AND LIM DOMAIN PROTEIN ZASP-RELATED"/>
    <property type="match status" value="1"/>
</dbReference>
<evidence type="ECO:0000256" key="2">
    <source>
        <dbReference type="ARBA" id="ARBA00022490"/>
    </source>
</evidence>
<dbReference type="EMBL" id="KB291832">
    <property type="protein sequence ID" value="ELU18581.1"/>
    <property type="molecule type" value="Genomic_DNA"/>
</dbReference>
<dbReference type="GO" id="GO:0061061">
    <property type="term" value="P:muscle structure development"/>
    <property type="evidence" value="ECO:0007669"/>
    <property type="project" value="TreeGrafter"/>
</dbReference>
<proteinExistence type="predicted"/>
<keyword evidence="8" id="KW-1185">Reference proteome</keyword>